<organism evidence="10 11">
    <name type="scientific">Corchorus olitorius</name>
    <dbReference type="NCBI Taxonomy" id="93759"/>
    <lineage>
        <taxon>Eukaryota</taxon>
        <taxon>Viridiplantae</taxon>
        <taxon>Streptophyta</taxon>
        <taxon>Embryophyta</taxon>
        <taxon>Tracheophyta</taxon>
        <taxon>Spermatophyta</taxon>
        <taxon>Magnoliopsida</taxon>
        <taxon>eudicotyledons</taxon>
        <taxon>Gunneridae</taxon>
        <taxon>Pentapetalae</taxon>
        <taxon>rosids</taxon>
        <taxon>malvids</taxon>
        <taxon>Malvales</taxon>
        <taxon>Malvaceae</taxon>
        <taxon>Grewioideae</taxon>
        <taxon>Apeibeae</taxon>
        <taxon>Corchorus</taxon>
    </lineage>
</organism>
<dbReference type="PANTHER" id="PTHR47947">
    <property type="entry name" value="CYTOCHROME P450 82C3-RELATED"/>
    <property type="match status" value="1"/>
</dbReference>
<dbReference type="GO" id="GO:0005506">
    <property type="term" value="F:iron ion binding"/>
    <property type="evidence" value="ECO:0007669"/>
    <property type="project" value="InterPro"/>
</dbReference>
<feature type="binding site" description="axial binding residue" evidence="9">
    <location>
        <position position="442"/>
    </location>
    <ligand>
        <name>heme</name>
        <dbReference type="ChEBI" id="CHEBI:30413"/>
    </ligand>
    <ligandPart>
        <name>Fe</name>
        <dbReference type="ChEBI" id="CHEBI:18248"/>
    </ligandPart>
</feature>
<keyword evidence="5" id="KW-0560">Oxidoreductase</keyword>
<dbReference type="InterPro" id="IPR050651">
    <property type="entry name" value="Plant_Cytochrome_P450_Monoox"/>
</dbReference>
<evidence type="ECO:0000256" key="5">
    <source>
        <dbReference type="ARBA" id="ARBA00023002"/>
    </source>
</evidence>
<dbReference type="STRING" id="93759.A0A1R3HJY3"/>
<gene>
    <name evidence="10" type="ORF">COLO4_28572</name>
</gene>
<dbReference type="Proteomes" id="UP000187203">
    <property type="component" value="Unassembled WGS sequence"/>
</dbReference>
<dbReference type="EMBL" id="AWUE01019966">
    <property type="protein sequence ID" value="OMO70598.1"/>
    <property type="molecule type" value="Genomic_DNA"/>
</dbReference>
<keyword evidence="4 9" id="KW-0479">Metal-binding</keyword>
<protein>
    <submittedName>
        <fullName evidence="10">Cytochrome P450</fullName>
    </submittedName>
</protein>
<dbReference type="InterPro" id="IPR017972">
    <property type="entry name" value="Cyt_P450_CS"/>
</dbReference>
<evidence type="ECO:0000256" key="1">
    <source>
        <dbReference type="ARBA" id="ARBA00004370"/>
    </source>
</evidence>
<keyword evidence="3 9" id="KW-0349">Heme</keyword>
<dbReference type="PRINTS" id="PR00385">
    <property type="entry name" value="P450"/>
</dbReference>
<dbReference type="Gene3D" id="1.10.630.10">
    <property type="entry name" value="Cytochrome P450"/>
    <property type="match status" value="2"/>
</dbReference>
<dbReference type="CDD" id="cd20653">
    <property type="entry name" value="CYP81"/>
    <property type="match status" value="1"/>
</dbReference>
<dbReference type="InterPro" id="IPR036396">
    <property type="entry name" value="Cyt_P450_sf"/>
</dbReference>
<dbReference type="OrthoDB" id="1055148at2759"/>
<dbReference type="SUPFAM" id="SSF48264">
    <property type="entry name" value="Cytochrome P450"/>
    <property type="match status" value="2"/>
</dbReference>
<proteinExistence type="inferred from homology"/>
<sequence length="928" mass="106252">MDNLYHYLGIIICLFVTIKLLTHKKRNLPPSPFTLPIVGHFHLIKEPLYQSLAALSSKYGPILYLKLGSRRVLVVSSPSAVEECFTKNDIVFANRPRTISGDTLTYNYTVFTWAPYGPHWRDLRRLAVVEIFSSSRVQKTCSIREEEVANLVSHLFKVSANGTQSVDLKYLFSLLTSTVILRLVAGKRFVEDARDMEAEKRLFREFSDMFFPILGSYNVCDFFPVLRWIGWKGIEKNLRELHRRRDEYIQNLVDEIRLRKASFSTDVHEIKNPSLIEKLISLQEQDPNFCSNEVMKSMALFMFIAGTETSISIMQWAMRLLLNHPEVLQKARAEIISHVGDEHLLNDSDLAKLPYLRCIVNETLRLYPPAPTLLSHYSSQDCRVGGYEIPKGTMLLANAWAIHRDPSVWEEPTKFKPERFEGNFDEKELGKYLPFGLGRRACPGDTMAIRVVIRNFPPSPPSLPIIGHFHLLKRPIYLTLHNLCNKYGPILFLRFGPKPVLVISSPSAIEECFTKNDIIFSNRPLFPSRKVAEYGFTTLASCPYGQHWRNLRRLTATEIFSTIRLQGSSSLRTEEIHFLVKQLLKNSTRELEIESFFYILTFNIMMKLAAGQRFFNDDIYSDNIGDMVSDLRQMFSSNVRLSWSDQFPILRWLTFHRAEREIMKTHKKKDDFLQALLDMRRNVISSCSIKDEERKRLIIDVMLSLQESEPDCYTDEIIKGMTMVMLSAGTVTSTSTMECAVTHLISHPEVFKKAREEIDENIGQSQLLDDGDLGKLPYLHCIINETLRLGSTGPIIPPRESTEECTVGGYSIPRGTMLLVHAWALYNDPNLWEDPDMFKPERFQGSRVEGDRGGYKFIAFGLGRRQCPGEGLAMRLMALTLGTLIQCFEWKKANENSQADGGTNGALKVIFRPRETLAPSILNSLTDF</sequence>
<dbReference type="GO" id="GO:0020037">
    <property type="term" value="F:heme binding"/>
    <property type="evidence" value="ECO:0007669"/>
    <property type="project" value="InterPro"/>
</dbReference>
<dbReference type="FunFam" id="1.10.630.10:FF:000023">
    <property type="entry name" value="Cytochrome P450 family protein"/>
    <property type="match status" value="1"/>
</dbReference>
<evidence type="ECO:0000313" key="11">
    <source>
        <dbReference type="Proteomes" id="UP000187203"/>
    </source>
</evidence>
<dbReference type="PROSITE" id="PS00086">
    <property type="entry name" value="CYTOCHROME_P450"/>
    <property type="match status" value="2"/>
</dbReference>
<comment type="caution">
    <text evidence="10">The sequence shown here is derived from an EMBL/GenBank/DDBJ whole genome shotgun (WGS) entry which is preliminary data.</text>
</comment>
<dbReference type="Pfam" id="PF00067">
    <property type="entry name" value="p450"/>
    <property type="match status" value="2"/>
</dbReference>
<evidence type="ECO:0000256" key="3">
    <source>
        <dbReference type="ARBA" id="ARBA00022617"/>
    </source>
</evidence>
<name>A0A1R3HJY3_9ROSI</name>
<comment type="cofactor">
    <cofactor evidence="9">
        <name>heme</name>
        <dbReference type="ChEBI" id="CHEBI:30413"/>
    </cofactor>
</comment>
<keyword evidence="8" id="KW-0472">Membrane</keyword>
<comment type="subcellular location">
    <subcellularLocation>
        <location evidence="1">Membrane</location>
    </subcellularLocation>
</comment>
<evidence type="ECO:0000256" key="7">
    <source>
        <dbReference type="ARBA" id="ARBA00023033"/>
    </source>
</evidence>
<dbReference type="GO" id="GO:0016705">
    <property type="term" value="F:oxidoreductase activity, acting on paired donors, with incorporation or reduction of molecular oxygen"/>
    <property type="evidence" value="ECO:0007669"/>
    <property type="project" value="InterPro"/>
</dbReference>
<evidence type="ECO:0000256" key="4">
    <source>
        <dbReference type="ARBA" id="ARBA00022723"/>
    </source>
</evidence>
<evidence type="ECO:0000256" key="2">
    <source>
        <dbReference type="ARBA" id="ARBA00010617"/>
    </source>
</evidence>
<dbReference type="GO" id="GO:0016020">
    <property type="term" value="C:membrane"/>
    <property type="evidence" value="ECO:0007669"/>
    <property type="project" value="UniProtKB-SubCell"/>
</dbReference>
<dbReference type="AlphaFoldDB" id="A0A1R3HJY3"/>
<dbReference type="FunFam" id="1.10.630.10:FF:000081">
    <property type="entry name" value="Cytochrome P450 CYP81N5"/>
    <property type="match status" value="1"/>
</dbReference>
<dbReference type="InterPro" id="IPR002401">
    <property type="entry name" value="Cyt_P450_E_grp-I"/>
</dbReference>
<keyword evidence="6 9" id="KW-0408">Iron</keyword>
<evidence type="ECO:0000256" key="9">
    <source>
        <dbReference type="PIRSR" id="PIRSR602401-1"/>
    </source>
</evidence>
<comment type="similarity">
    <text evidence="2">Belongs to the cytochrome P450 family.</text>
</comment>
<dbReference type="InterPro" id="IPR001128">
    <property type="entry name" value="Cyt_P450"/>
</dbReference>
<evidence type="ECO:0000256" key="6">
    <source>
        <dbReference type="ARBA" id="ARBA00023004"/>
    </source>
</evidence>
<keyword evidence="11" id="KW-1185">Reference proteome</keyword>
<evidence type="ECO:0000256" key="8">
    <source>
        <dbReference type="ARBA" id="ARBA00023136"/>
    </source>
</evidence>
<evidence type="ECO:0000313" key="10">
    <source>
        <dbReference type="EMBL" id="OMO70598.1"/>
    </source>
</evidence>
<keyword evidence="7" id="KW-0503">Monooxygenase</keyword>
<accession>A0A1R3HJY3</accession>
<reference evidence="11" key="1">
    <citation type="submission" date="2013-09" db="EMBL/GenBank/DDBJ databases">
        <title>Corchorus olitorius genome sequencing.</title>
        <authorList>
            <person name="Alam M."/>
            <person name="Haque M.S."/>
            <person name="Islam M.S."/>
            <person name="Emdad E.M."/>
            <person name="Islam M.M."/>
            <person name="Ahmed B."/>
            <person name="Halim A."/>
            <person name="Hossen Q.M.M."/>
            <person name="Hossain M.Z."/>
            <person name="Ahmed R."/>
            <person name="Khan M.M."/>
            <person name="Islam R."/>
            <person name="Rashid M.M."/>
            <person name="Khan S.A."/>
            <person name="Rahman M.S."/>
            <person name="Alam M."/>
            <person name="Yahiya A.S."/>
            <person name="Khan M.S."/>
            <person name="Azam M.S."/>
            <person name="Haque T."/>
            <person name="Lashkar M.Z.H."/>
            <person name="Akhand A.I."/>
            <person name="Morshed G."/>
            <person name="Roy S."/>
            <person name="Uddin K.S."/>
            <person name="Rabeya T."/>
            <person name="Hossain A.S."/>
            <person name="Chowdhury A."/>
            <person name="Snigdha A.R."/>
            <person name="Mortoza M.S."/>
            <person name="Matin S.A."/>
            <person name="Hoque S.M.E."/>
            <person name="Islam M.K."/>
            <person name="Roy D.K."/>
            <person name="Haider R."/>
            <person name="Moosa M.M."/>
            <person name="Elias S.M."/>
            <person name="Hasan A.M."/>
            <person name="Jahan S."/>
            <person name="Shafiuddin M."/>
            <person name="Mahmood N."/>
            <person name="Shommy N.S."/>
        </authorList>
    </citation>
    <scope>NUCLEOTIDE SEQUENCE [LARGE SCALE GENOMIC DNA]</scope>
    <source>
        <strain evidence="11">cv. O-4</strain>
    </source>
</reference>
<dbReference type="PANTHER" id="PTHR47947:SF13">
    <property type="entry name" value="CYTOCHROME P450, FAMILY 81, SUBFAMILY K, POLYPEPTIDE 1-RELATED"/>
    <property type="match status" value="1"/>
</dbReference>
<dbReference type="GO" id="GO:0004497">
    <property type="term" value="F:monooxygenase activity"/>
    <property type="evidence" value="ECO:0007669"/>
    <property type="project" value="UniProtKB-KW"/>
</dbReference>
<dbReference type="PRINTS" id="PR00463">
    <property type="entry name" value="EP450I"/>
</dbReference>